<dbReference type="EMBL" id="JMPR01000033">
    <property type="protein sequence ID" value="KFD19176.1"/>
    <property type="molecule type" value="Genomic_DNA"/>
</dbReference>
<organism evidence="1 2">
    <name type="scientific">Tatumella ptyseos ATCC 33301</name>
    <dbReference type="NCBI Taxonomy" id="1005995"/>
    <lineage>
        <taxon>Bacteria</taxon>
        <taxon>Pseudomonadati</taxon>
        <taxon>Pseudomonadota</taxon>
        <taxon>Gammaproteobacteria</taxon>
        <taxon>Enterobacterales</taxon>
        <taxon>Erwiniaceae</taxon>
        <taxon>Tatumella</taxon>
    </lineage>
</organism>
<evidence type="ECO:0000313" key="1">
    <source>
        <dbReference type="EMBL" id="KFD19176.1"/>
    </source>
</evidence>
<reference evidence="1 2" key="1">
    <citation type="submission" date="2014-05" db="EMBL/GenBank/DDBJ databases">
        <title>ATOL: Assembling a taxonomically balanced genome-scale reconstruction of the evolutionary history of the Enterobacteriaceae.</title>
        <authorList>
            <person name="Plunkett G.III."/>
            <person name="Neeno-Eckwall E.C."/>
            <person name="Glasner J.D."/>
            <person name="Perna N.T."/>
        </authorList>
    </citation>
    <scope>NUCLEOTIDE SEQUENCE [LARGE SCALE GENOMIC DNA]</scope>
    <source>
        <strain evidence="1 2">ATCC 33301</strain>
    </source>
</reference>
<accession>A0A085JFD0</accession>
<evidence type="ECO:0000313" key="2">
    <source>
        <dbReference type="Proteomes" id="UP000028602"/>
    </source>
</evidence>
<proteinExistence type="predicted"/>
<name>A0A085JFD0_9GAMM</name>
<keyword evidence="2" id="KW-1185">Reference proteome</keyword>
<sequence>MAVKYLLMMGVKRRVPPSCGNFPARRGLHSLAVSDCGAEKDKNNGIIVTGGCRQSLISTLTPGINYE</sequence>
<protein>
    <submittedName>
        <fullName evidence="1">Uncharacterized protein</fullName>
    </submittedName>
</protein>
<gene>
    <name evidence="1" type="ORF">GTPT_1963</name>
</gene>
<dbReference type="AlphaFoldDB" id="A0A085JFD0"/>
<comment type="caution">
    <text evidence="1">The sequence shown here is derived from an EMBL/GenBank/DDBJ whole genome shotgun (WGS) entry which is preliminary data.</text>
</comment>
<dbReference type="Proteomes" id="UP000028602">
    <property type="component" value="Unassembled WGS sequence"/>
</dbReference>